<evidence type="ECO:0000259" key="5">
    <source>
        <dbReference type="Pfam" id="PF17384"/>
    </source>
</evidence>
<organism evidence="6 7">
    <name type="scientific">Ureibacillus yapensis</name>
    <dbReference type="NCBI Taxonomy" id="2304605"/>
    <lineage>
        <taxon>Bacteria</taxon>
        <taxon>Bacillati</taxon>
        <taxon>Bacillota</taxon>
        <taxon>Bacilli</taxon>
        <taxon>Bacillales</taxon>
        <taxon>Caryophanaceae</taxon>
        <taxon>Ureibacillus</taxon>
    </lineage>
</organism>
<dbReference type="SUPFAM" id="SSF75420">
    <property type="entry name" value="YhbC-like, N-terminal domain"/>
    <property type="match status" value="1"/>
</dbReference>
<dbReference type="OrthoDB" id="9805006at2"/>
<feature type="domain" description="Ribosome maturation factor RimP N-terminal" evidence="4">
    <location>
        <begin position="11"/>
        <end position="84"/>
    </location>
</feature>
<dbReference type="SUPFAM" id="SSF74942">
    <property type="entry name" value="YhbC-like, C-terminal domain"/>
    <property type="match status" value="1"/>
</dbReference>
<comment type="caution">
    <text evidence="6">The sequence shown here is derived from an EMBL/GenBank/DDBJ whole genome shotgun (WGS) entry which is preliminary data.</text>
</comment>
<dbReference type="GO" id="GO:0000028">
    <property type="term" value="P:ribosomal small subunit assembly"/>
    <property type="evidence" value="ECO:0007669"/>
    <property type="project" value="TreeGrafter"/>
</dbReference>
<dbReference type="PANTHER" id="PTHR33867:SF1">
    <property type="entry name" value="RIBOSOME MATURATION FACTOR RIMP"/>
    <property type="match status" value="1"/>
</dbReference>
<dbReference type="Gene3D" id="3.30.300.70">
    <property type="entry name" value="RimP-like superfamily, N-terminal"/>
    <property type="match status" value="1"/>
</dbReference>
<keyword evidence="2 3" id="KW-0690">Ribosome biogenesis</keyword>
<dbReference type="InterPro" id="IPR035956">
    <property type="entry name" value="RimP_N_sf"/>
</dbReference>
<comment type="subcellular location">
    <subcellularLocation>
        <location evidence="3">Cytoplasm</location>
    </subcellularLocation>
</comment>
<evidence type="ECO:0000256" key="3">
    <source>
        <dbReference type="HAMAP-Rule" id="MF_01077"/>
    </source>
</evidence>
<keyword evidence="7" id="KW-1185">Reference proteome</keyword>
<dbReference type="HAMAP" id="MF_01077">
    <property type="entry name" value="RimP"/>
    <property type="match status" value="1"/>
</dbReference>
<dbReference type="CDD" id="cd01734">
    <property type="entry name" value="YlxS_C"/>
    <property type="match status" value="1"/>
</dbReference>
<evidence type="ECO:0000259" key="4">
    <source>
        <dbReference type="Pfam" id="PF02576"/>
    </source>
</evidence>
<dbReference type="AlphaFoldDB" id="A0A396SKR5"/>
<gene>
    <name evidence="3 6" type="primary">rimP</name>
    <name evidence="6" type="ORF">D1B33_01810</name>
</gene>
<dbReference type="Pfam" id="PF02576">
    <property type="entry name" value="RimP_N"/>
    <property type="match status" value="1"/>
</dbReference>
<reference evidence="6 7" key="1">
    <citation type="submission" date="2018-08" db="EMBL/GenBank/DDBJ databases">
        <title>Lysinibacillus sp. YLB-03 draft genome sequence.</title>
        <authorList>
            <person name="Yu L."/>
        </authorList>
    </citation>
    <scope>NUCLEOTIDE SEQUENCE [LARGE SCALE GENOMIC DNA]</scope>
    <source>
        <strain evidence="6 7">YLB-03</strain>
    </source>
</reference>
<dbReference type="Pfam" id="PF17384">
    <property type="entry name" value="DUF150_C"/>
    <property type="match status" value="1"/>
</dbReference>
<dbReference type="Gene3D" id="2.30.30.180">
    <property type="entry name" value="Ribosome maturation factor RimP, C-terminal domain"/>
    <property type="match status" value="1"/>
</dbReference>
<comment type="function">
    <text evidence="3">Required for maturation of 30S ribosomal subunits.</text>
</comment>
<dbReference type="GO" id="GO:0006412">
    <property type="term" value="P:translation"/>
    <property type="evidence" value="ECO:0007669"/>
    <property type="project" value="TreeGrafter"/>
</dbReference>
<dbReference type="Proteomes" id="UP000265692">
    <property type="component" value="Unassembled WGS sequence"/>
</dbReference>
<dbReference type="InterPro" id="IPR036847">
    <property type="entry name" value="RimP_C_sf"/>
</dbReference>
<proteinExistence type="inferred from homology"/>
<dbReference type="InterPro" id="IPR028998">
    <property type="entry name" value="RimP_C"/>
</dbReference>
<name>A0A396SKR5_9BACL</name>
<dbReference type="NCBIfam" id="NF000928">
    <property type="entry name" value="PRK00092.1-2"/>
    <property type="match status" value="1"/>
</dbReference>
<protein>
    <recommendedName>
        <fullName evidence="3">Ribosome maturation factor RimP</fullName>
    </recommendedName>
</protein>
<dbReference type="RefSeq" id="WP_118874619.1">
    <property type="nucleotide sequence ID" value="NZ_QWEI01000001.1"/>
</dbReference>
<evidence type="ECO:0000256" key="2">
    <source>
        <dbReference type="ARBA" id="ARBA00022517"/>
    </source>
</evidence>
<dbReference type="InterPro" id="IPR003728">
    <property type="entry name" value="Ribosome_maturation_RimP"/>
</dbReference>
<accession>A0A396SKR5</accession>
<feature type="domain" description="Ribosome maturation factor RimP C-terminal" evidence="5">
    <location>
        <begin position="87"/>
        <end position="156"/>
    </location>
</feature>
<dbReference type="FunFam" id="3.30.300.70:FF:000001">
    <property type="entry name" value="Ribosome maturation factor RimP"/>
    <property type="match status" value="1"/>
</dbReference>
<evidence type="ECO:0000313" key="7">
    <source>
        <dbReference type="Proteomes" id="UP000265692"/>
    </source>
</evidence>
<dbReference type="EMBL" id="QWEI01000001">
    <property type="protein sequence ID" value="RHW39607.1"/>
    <property type="molecule type" value="Genomic_DNA"/>
</dbReference>
<evidence type="ECO:0000313" key="6">
    <source>
        <dbReference type="EMBL" id="RHW39607.1"/>
    </source>
</evidence>
<dbReference type="GO" id="GO:0005829">
    <property type="term" value="C:cytosol"/>
    <property type="evidence" value="ECO:0007669"/>
    <property type="project" value="TreeGrafter"/>
</dbReference>
<evidence type="ECO:0000256" key="1">
    <source>
        <dbReference type="ARBA" id="ARBA00022490"/>
    </source>
</evidence>
<sequence length="165" mass="19024">MSKVTSVIEELVTPILEELDLELVDIEFVKEGRNWFLRVYIDTLEGGIDIDQCALVSERLSEVLDEKDPIEQNYYLEVSSPGAERPLKKDSDFKKALGKFVYVKTYEPIKDMKEFQGYLTAYTEEGLELDVRIKTRKLTVFIEKEKIAKARLAIDFSSDKSKLDS</sequence>
<keyword evidence="1 3" id="KW-0963">Cytoplasm</keyword>
<dbReference type="InterPro" id="IPR028989">
    <property type="entry name" value="RimP_N"/>
</dbReference>
<dbReference type="PANTHER" id="PTHR33867">
    <property type="entry name" value="RIBOSOME MATURATION FACTOR RIMP"/>
    <property type="match status" value="1"/>
</dbReference>
<comment type="similarity">
    <text evidence="3">Belongs to the RimP family.</text>
</comment>